<accession>A0AAN6S610</accession>
<reference evidence="3" key="1">
    <citation type="journal article" date="2023" name="Mol. Phylogenet. Evol.">
        <title>Genome-scale phylogeny and comparative genomics of the fungal order Sordariales.</title>
        <authorList>
            <person name="Hensen N."/>
            <person name="Bonometti L."/>
            <person name="Westerberg I."/>
            <person name="Brannstrom I.O."/>
            <person name="Guillou S."/>
            <person name="Cros-Aarteil S."/>
            <person name="Calhoun S."/>
            <person name="Haridas S."/>
            <person name="Kuo A."/>
            <person name="Mondo S."/>
            <person name="Pangilinan J."/>
            <person name="Riley R."/>
            <person name="LaButti K."/>
            <person name="Andreopoulos B."/>
            <person name="Lipzen A."/>
            <person name="Chen C."/>
            <person name="Yan M."/>
            <person name="Daum C."/>
            <person name="Ng V."/>
            <person name="Clum A."/>
            <person name="Steindorff A."/>
            <person name="Ohm R.A."/>
            <person name="Martin F."/>
            <person name="Silar P."/>
            <person name="Natvig D.O."/>
            <person name="Lalanne C."/>
            <person name="Gautier V."/>
            <person name="Ament-Velasquez S.L."/>
            <person name="Kruys A."/>
            <person name="Hutchinson M.I."/>
            <person name="Powell A.J."/>
            <person name="Barry K."/>
            <person name="Miller A.N."/>
            <person name="Grigoriev I.V."/>
            <person name="Debuchy R."/>
            <person name="Gladieux P."/>
            <person name="Hiltunen Thoren M."/>
            <person name="Johannesson H."/>
        </authorList>
    </citation>
    <scope>NUCLEOTIDE SEQUENCE [LARGE SCALE GENOMIC DNA]</scope>
    <source>
        <strain evidence="3">CBS 340.73</strain>
    </source>
</reference>
<dbReference type="AlphaFoldDB" id="A0AAN6S610"/>
<dbReference type="EMBL" id="MU853786">
    <property type="protein sequence ID" value="KAK3941181.1"/>
    <property type="molecule type" value="Genomic_DNA"/>
</dbReference>
<proteinExistence type="predicted"/>
<feature type="region of interest" description="Disordered" evidence="1">
    <location>
        <begin position="244"/>
        <end position="277"/>
    </location>
</feature>
<name>A0AAN6S610_9PEZI</name>
<dbReference type="Proteomes" id="UP001303473">
    <property type="component" value="Unassembled WGS sequence"/>
</dbReference>
<evidence type="ECO:0000313" key="2">
    <source>
        <dbReference type="EMBL" id="KAK3941181.1"/>
    </source>
</evidence>
<protein>
    <submittedName>
        <fullName evidence="2">Uncharacterized protein</fullName>
    </submittedName>
</protein>
<sequence>MAGPMAPMRRLWLGTFREMMAISMAGGWFGGHPGVLISCHRRCLPSITSTCSRELVFRRVRSLPIHVITASNPGTNGGHADQHSLSDQDVMSQPYGVAAMGYGYSLHKSHASTQGPCFPSAWCGNVSPSERHGPGPASLRIYVSHIPAQLRGLDGALPFLSQLQLPHLLHAATAQVDGPRKIETCKASWPYAGLRWSTVLRSQLFGIRLHAPFRAEPHGGTGREMLRKGTRSPDLNEAVRNPLQLGHNRPFTGPRPGWGRDQTRRTKATATGPAVARSPGSPGIVMYLVESGKPALKPSCTLHNLKLGSCCGLS</sequence>
<keyword evidence="3" id="KW-1185">Reference proteome</keyword>
<organism evidence="2 3">
    <name type="scientific">Diplogelasinospora grovesii</name>
    <dbReference type="NCBI Taxonomy" id="303347"/>
    <lineage>
        <taxon>Eukaryota</taxon>
        <taxon>Fungi</taxon>
        <taxon>Dikarya</taxon>
        <taxon>Ascomycota</taxon>
        <taxon>Pezizomycotina</taxon>
        <taxon>Sordariomycetes</taxon>
        <taxon>Sordariomycetidae</taxon>
        <taxon>Sordariales</taxon>
        <taxon>Diplogelasinosporaceae</taxon>
        <taxon>Diplogelasinospora</taxon>
    </lineage>
</organism>
<gene>
    <name evidence="2" type="ORF">QBC46DRAFT_448920</name>
</gene>
<comment type="caution">
    <text evidence="2">The sequence shown here is derived from an EMBL/GenBank/DDBJ whole genome shotgun (WGS) entry which is preliminary data.</text>
</comment>
<evidence type="ECO:0000256" key="1">
    <source>
        <dbReference type="SAM" id="MobiDB-lite"/>
    </source>
</evidence>
<evidence type="ECO:0000313" key="3">
    <source>
        <dbReference type="Proteomes" id="UP001303473"/>
    </source>
</evidence>